<dbReference type="FunFam" id="3.30.160.60:FF:001140">
    <property type="entry name" value="Zinc finger protein 219"/>
    <property type="match status" value="1"/>
</dbReference>
<keyword evidence="3" id="KW-0479">Metal-binding</keyword>
<keyword evidence="8" id="KW-0238">DNA-binding</keyword>
<dbReference type="PANTHER" id="PTHR45925">
    <property type="entry name" value="ZINC FINGER PROTEIN"/>
    <property type="match status" value="1"/>
</dbReference>
<feature type="domain" description="C2H2-type" evidence="15">
    <location>
        <begin position="215"/>
        <end position="243"/>
    </location>
</feature>
<feature type="domain" description="C2H2-type" evidence="15">
    <location>
        <begin position="93"/>
        <end position="120"/>
    </location>
</feature>
<dbReference type="InterPro" id="IPR051967">
    <property type="entry name" value="Krueppel_C2H2-ZF"/>
</dbReference>
<feature type="compositionally biased region" description="Pro residues" evidence="14">
    <location>
        <begin position="266"/>
        <end position="275"/>
    </location>
</feature>
<dbReference type="GO" id="GO:0000981">
    <property type="term" value="F:DNA-binding transcription factor activity, RNA polymerase II-specific"/>
    <property type="evidence" value="ECO:0007669"/>
    <property type="project" value="TreeGrafter"/>
</dbReference>
<comment type="subcellular location">
    <subcellularLocation>
        <location evidence="1">Nucleus</location>
    </subcellularLocation>
</comment>
<feature type="region of interest" description="Disordered" evidence="14">
    <location>
        <begin position="168"/>
        <end position="208"/>
    </location>
</feature>
<evidence type="ECO:0000256" key="13">
    <source>
        <dbReference type="PROSITE-ProRule" id="PRU00042"/>
    </source>
</evidence>
<evidence type="ECO:0000256" key="10">
    <source>
        <dbReference type="ARBA" id="ARBA00023163"/>
    </source>
</evidence>
<keyword evidence="4" id="KW-0677">Repeat</keyword>
<feature type="region of interest" description="Disordered" evidence="14">
    <location>
        <begin position="462"/>
        <end position="498"/>
    </location>
</feature>
<evidence type="ECO:0000256" key="6">
    <source>
        <dbReference type="ARBA" id="ARBA00022833"/>
    </source>
</evidence>
<evidence type="ECO:0000313" key="17">
    <source>
        <dbReference type="Proteomes" id="UP000694393"/>
    </source>
</evidence>
<dbReference type="Proteomes" id="UP000694393">
    <property type="component" value="Unplaced"/>
</dbReference>
<name>A0A8C8T150_9SAUR</name>
<dbReference type="InterPro" id="IPR013087">
    <property type="entry name" value="Znf_C2H2_type"/>
</dbReference>
<feature type="domain" description="C2H2-type" evidence="15">
    <location>
        <begin position="308"/>
        <end position="335"/>
    </location>
</feature>
<dbReference type="SMART" id="SM00355">
    <property type="entry name" value="ZnF_C2H2"/>
    <property type="match status" value="9"/>
</dbReference>
<dbReference type="FunFam" id="3.30.160.60:FF:000075">
    <property type="entry name" value="Putative zinc finger protein 536"/>
    <property type="match status" value="2"/>
</dbReference>
<keyword evidence="10" id="KW-0804">Transcription</keyword>
<evidence type="ECO:0000256" key="1">
    <source>
        <dbReference type="ARBA" id="ARBA00004123"/>
    </source>
</evidence>
<dbReference type="Ensembl" id="ENSPCET00000027506.1">
    <property type="protein sequence ID" value="ENSPCEP00000026615.1"/>
    <property type="gene ID" value="ENSPCEG00000019946.1"/>
</dbReference>
<keyword evidence="6" id="KW-0862">Zinc</keyword>
<feature type="region of interest" description="Disordered" evidence="14">
    <location>
        <begin position="556"/>
        <end position="598"/>
    </location>
</feature>
<dbReference type="GO" id="GO:0008270">
    <property type="term" value="F:zinc ion binding"/>
    <property type="evidence" value="ECO:0007669"/>
    <property type="project" value="UniProtKB-KW"/>
</dbReference>
<reference evidence="16" key="1">
    <citation type="submission" date="2025-08" db="UniProtKB">
        <authorList>
            <consortium name="Ensembl"/>
        </authorList>
    </citation>
    <scope>IDENTIFICATION</scope>
</reference>
<feature type="region of interest" description="Disordered" evidence="14">
    <location>
        <begin position="23"/>
        <end position="57"/>
    </location>
</feature>
<dbReference type="PANTHER" id="PTHR45925:SF1">
    <property type="entry name" value="ZINC FINGER PROTEIN 219"/>
    <property type="match status" value="1"/>
</dbReference>
<evidence type="ECO:0000256" key="4">
    <source>
        <dbReference type="ARBA" id="ARBA00022737"/>
    </source>
</evidence>
<evidence type="ECO:0000256" key="7">
    <source>
        <dbReference type="ARBA" id="ARBA00023015"/>
    </source>
</evidence>
<evidence type="ECO:0000256" key="9">
    <source>
        <dbReference type="ARBA" id="ARBA00023159"/>
    </source>
</evidence>
<keyword evidence="7" id="KW-0805">Transcription regulation</keyword>
<feature type="region of interest" description="Disordered" evidence="14">
    <location>
        <begin position="254"/>
        <end position="275"/>
    </location>
</feature>
<feature type="compositionally biased region" description="Basic and acidic residues" evidence="14">
    <location>
        <begin position="47"/>
        <end position="57"/>
    </location>
</feature>
<evidence type="ECO:0000256" key="3">
    <source>
        <dbReference type="ARBA" id="ARBA00022723"/>
    </source>
</evidence>
<evidence type="ECO:0000256" key="11">
    <source>
        <dbReference type="ARBA" id="ARBA00023242"/>
    </source>
</evidence>
<dbReference type="PROSITE" id="PS00028">
    <property type="entry name" value="ZINC_FINGER_C2H2_1"/>
    <property type="match status" value="4"/>
</dbReference>
<evidence type="ECO:0000256" key="2">
    <source>
        <dbReference type="ARBA" id="ARBA00006991"/>
    </source>
</evidence>
<comment type="similarity">
    <text evidence="2">Belongs to the krueppel C2H2-type zinc-finger protein family.</text>
</comment>
<dbReference type="Pfam" id="PF00096">
    <property type="entry name" value="zf-C2H2"/>
    <property type="match status" value="5"/>
</dbReference>
<keyword evidence="17" id="KW-1185">Reference proteome</keyword>
<organism evidence="16 17">
    <name type="scientific">Pelusios castaneus</name>
    <name type="common">West African mud turtle</name>
    <dbReference type="NCBI Taxonomy" id="367368"/>
    <lineage>
        <taxon>Eukaryota</taxon>
        <taxon>Metazoa</taxon>
        <taxon>Chordata</taxon>
        <taxon>Craniata</taxon>
        <taxon>Vertebrata</taxon>
        <taxon>Euteleostomi</taxon>
        <taxon>Archelosauria</taxon>
        <taxon>Testudinata</taxon>
        <taxon>Testudines</taxon>
        <taxon>Pleurodira</taxon>
        <taxon>Pelomedusidae</taxon>
        <taxon>Pelusios</taxon>
    </lineage>
</organism>
<evidence type="ECO:0000313" key="16">
    <source>
        <dbReference type="Ensembl" id="ENSPCEP00000026615.1"/>
    </source>
</evidence>
<evidence type="ECO:0000256" key="8">
    <source>
        <dbReference type="ARBA" id="ARBA00023125"/>
    </source>
</evidence>
<dbReference type="FunFam" id="3.30.160.60:FF:000340">
    <property type="entry name" value="zinc finger protein 473 isoform X1"/>
    <property type="match status" value="1"/>
</dbReference>
<dbReference type="FunFam" id="3.30.160.60:FF:001038">
    <property type="entry name" value="Zinc finger protein 217"/>
    <property type="match status" value="1"/>
</dbReference>
<feature type="region of interest" description="Disordered" evidence="14">
    <location>
        <begin position="683"/>
        <end position="734"/>
    </location>
</feature>
<keyword evidence="5 13" id="KW-0863">Zinc-finger</keyword>
<keyword evidence="9" id="KW-0010">Activator</keyword>
<keyword evidence="11" id="KW-0539">Nucleus</keyword>
<feature type="compositionally biased region" description="Acidic residues" evidence="14">
    <location>
        <begin position="176"/>
        <end position="188"/>
    </location>
</feature>
<dbReference type="AlphaFoldDB" id="A0A8C8T150"/>
<dbReference type="GO" id="GO:0005634">
    <property type="term" value="C:nucleus"/>
    <property type="evidence" value="ECO:0007669"/>
    <property type="project" value="UniProtKB-SubCell"/>
</dbReference>
<feature type="domain" description="C2H2-type" evidence="15">
    <location>
        <begin position="280"/>
        <end position="307"/>
    </location>
</feature>
<accession>A0A8C8T150</accession>
<dbReference type="InterPro" id="IPR036236">
    <property type="entry name" value="Znf_C2H2_sf"/>
</dbReference>
<evidence type="ECO:0000256" key="5">
    <source>
        <dbReference type="ARBA" id="ARBA00022771"/>
    </source>
</evidence>
<evidence type="ECO:0000256" key="14">
    <source>
        <dbReference type="SAM" id="MobiDB-lite"/>
    </source>
</evidence>
<feature type="domain" description="C2H2-type" evidence="15">
    <location>
        <begin position="503"/>
        <end position="530"/>
    </location>
</feature>
<proteinExistence type="inferred from homology"/>
<protein>
    <recommendedName>
        <fullName evidence="12">Zinc finger protein 219</fullName>
    </recommendedName>
</protein>
<feature type="domain" description="C2H2-type" evidence="15">
    <location>
        <begin position="531"/>
        <end position="558"/>
    </location>
</feature>
<dbReference type="GO" id="GO:0000978">
    <property type="term" value="F:RNA polymerase II cis-regulatory region sequence-specific DNA binding"/>
    <property type="evidence" value="ECO:0007669"/>
    <property type="project" value="TreeGrafter"/>
</dbReference>
<feature type="compositionally biased region" description="Basic and acidic residues" evidence="14">
    <location>
        <begin position="722"/>
        <end position="734"/>
    </location>
</feature>
<dbReference type="SUPFAM" id="SSF57667">
    <property type="entry name" value="beta-beta-alpha zinc fingers"/>
    <property type="match status" value="4"/>
</dbReference>
<dbReference type="Gene3D" id="3.30.160.60">
    <property type="entry name" value="Classic Zinc Finger"/>
    <property type="match status" value="6"/>
</dbReference>
<feature type="compositionally biased region" description="Low complexity" evidence="14">
    <location>
        <begin position="467"/>
        <end position="476"/>
    </location>
</feature>
<sequence>MLGKQTPTWSLPSGQTRRLQCFQDRATGSSPSALGPELCPVNPAEPELPRSEARPRCRDGHASAAFNGELDLQRYFNGPPALGVGGGRKARPYSCAVCGKRFRFNSILALHTRIHASETPFTCPYCGHRAAQRGLLRLHLRSHRPEACARLSHQSRLLLELEERALLRRGPPAASEGEEEEEEEEEEEPRPLPGPPPAPAPTLPSPPPPLPPPSFRCPFCKGKFRTGGERERHLRILHQPYKCGQCPFAAAQEGELQRHSREAHAPAPPPAPAAPPPAEFRCQVCGQAFTQSWFLKGHMRKHKDSFDHKCQVCGRCFKEPWFLKNHMKVHLSKLGLKGERGAAVPAAGGGPKAPRGLLLGYEALYPAFLPTLDKAEQGSFLGYRELRPPGDASCAERLQATARAVESGQEVAAQLWGDRRRHGGGEAAREEAFATYQQMALHSRSHRALGALASLHAVAGHGQPTDSGAGSNAGASWGTALPKEKGLRGGALRPDGGRGMTGKDCPYCGKSFRSSHHLKVHLRVHTGERPYKCPHCDYAGTQSGSLKYHLQRHHREQKSGPGTAVAGCLEQRGGTTPSAWGTASHEPPPRPSRRKSACSGRALRNGRADFEPLDLSLRPALDGAPPGELTLHRCLFCPFATSAPELMALHLQVHHSRKARGRRPATAVPPRPHTCLEAEGARLLGQGREQPLPQPQDEGPGSGEEPNHAVAQPHGAPVDTELSERPGEFRLVHP</sequence>
<evidence type="ECO:0000259" key="15">
    <source>
        <dbReference type="PROSITE" id="PS50157"/>
    </source>
</evidence>
<dbReference type="PROSITE" id="PS50157">
    <property type="entry name" value="ZINC_FINGER_C2H2_2"/>
    <property type="match status" value="8"/>
</dbReference>
<evidence type="ECO:0000256" key="12">
    <source>
        <dbReference type="ARBA" id="ARBA00067251"/>
    </source>
</evidence>
<reference evidence="16" key="2">
    <citation type="submission" date="2025-09" db="UniProtKB">
        <authorList>
            <consortium name="Ensembl"/>
        </authorList>
    </citation>
    <scope>IDENTIFICATION</scope>
</reference>
<feature type="domain" description="C2H2-type" evidence="15">
    <location>
        <begin position="121"/>
        <end position="148"/>
    </location>
</feature>
<feature type="compositionally biased region" description="Pro residues" evidence="14">
    <location>
        <begin position="191"/>
        <end position="208"/>
    </location>
</feature>
<feature type="domain" description="C2H2-type" evidence="15">
    <location>
        <begin position="241"/>
        <end position="269"/>
    </location>
</feature>
<feature type="compositionally biased region" description="Basic and acidic residues" evidence="14">
    <location>
        <begin position="255"/>
        <end position="264"/>
    </location>
</feature>